<comment type="caution">
    <text evidence="2">The sequence shown here is derived from an EMBL/GenBank/DDBJ whole genome shotgun (WGS) entry which is preliminary data.</text>
</comment>
<sequence length="224" mass="25048">MFNPDSFIKFKTEYEHHVETQAKQAQKHKELIEGIRSSCNFTKQPAIIARRIDQLEKNAVDLGSSCAQVSRTAGDLLESSYQQMQDSHASLLQLFPKATPRSQQRSQSSMMSLKEMKRTDTKLSELIHKEWFGSEAGEDNFFDAIHLLKSVSAAVHPVNTIQGTPLTVSTALALLQQDFQPAESSIAADRGLVWDTQKKDAISRLVEKLGTVRESLGETQLFTP</sequence>
<proteinExistence type="predicted"/>
<feature type="compositionally biased region" description="Low complexity" evidence="1">
    <location>
        <begin position="101"/>
        <end position="112"/>
    </location>
</feature>
<dbReference type="AlphaFoldDB" id="A0A0L0VZ12"/>
<accession>A0A0L0VZ12</accession>
<feature type="region of interest" description="Disordered" evidence="1">
    <location>
        <begin position="96"/>
        <end position="115"/>
    </location>
</feature>
<dbReference type="Proteomes" id="UP000054564">
    <property type="component" value="Unassembled WGS sequence"/>
</dbReference>
<evidence type="ECO:0000313" key="2">
    <source>
        <dbReference type="EMBL" id="KNF04529.1"/>
    </source>
</evidence>
<gene>
    <name evidence="2" type="ORF">PSTG_02439</name>
</gene>
<dbReference type="EMBL" id="AJIL01000012">
    <property type="protein sequence ID" value="KNF04529.1"/>
    <property type="molecule type" value="Genomic_DNA"/>
</dbReference>
<evidence type="ECO:0000313" key="3">
    <source>
        <dbReference type="Proteomes" id="UP000054564"/>
    </source>
</evidence>
<evidence type="ECO:0000256" key="1">
    <source>
        <dbReference type="SAM" id="MobiDB-lite"/>
    </source>
</evidence>
<reference evidence="3" key="1">
    <citation type="submission" date="2014-03" db="EMBL/GenBank/DDBJ databases">
        <title>The Genome Sequence of Puccinia striiformis f. sp. tritici PST-78.</title>
        <authorList>
            <consortium name="The Broad Institute Genome Sequencing Platform"/>
            <person name="Cuomo C."/>
            <person name="Hulbert S."/>
            <person name="Chen X."/>
            <person name="Walker B."/>
            <person name="Young S.K."/>
            <person name="Zeng Q."/>
            <person name="Gargeya S."/>
            <person name="Fitzgerald M."/>
            <person name="Haas B."/>
            <person name="Abouelleil A."/>
            <person name="Alvarado L."/>
            <person name="Arachchi H.M."/>
            <person name="Berlin A.M."/>
            <person name="Chapman S.B."/>
            <person name="Goldberg J."/>
            <person name="Griggs A."/>
            <person name="Gujja S."/>
            <person name="Hansen M."/>
            <person name="Howarth C."/>
            <person name="Imamovic A."/>
            <person name="Larimer J."/>
            <person name="McCowan C."/>
            <person name="Montmayeur A."/>
            <person name="Murphy C."/>
            <person name="Neiman D."/>
            <person name="Pearson M."/>
            <person name="Priest M."/>
            <person name="Roberts A."/>
            <person name="Saif S."/>
            <person name="Shea T."/>
            <person name="Sisk P."/>
            <person name="Sykes S."/>
            <person name="Wortman J."/>
            <person name="Nusbaum C."/>
            <person name="Birren B."/>
        </authorList>
    </citation>
    <scope>NUCLEOTIDE SEQUENCE [LARGE SCALE GENOMIC DNA]</scope>
    <source>
        <strain evidence="3">race PST-78</strain>
    </source>
</reference>
<organism evidence="2 3">
    <name type="scientific">Puccinia striiformis f. sp. tritici PST-78</name>
    <dbReference type="NCBI Taxonomy" id="1165861"/>
    <lineage>
        <taxon>Eukaryota</taxon>
        <taxon>Fungi</taxon>
        <taxon>Dikarya</taxon>
        <taxon>Basidiomycota</taxon>
        <taxon>Pucciniomycotina</taxon>
        <taxon>Pucciniomycetes</taxon>
        <taxon>Pucciniales</taxon>
        <taxon>Pucciniaceae</taxon>
        <taxon>Puccinia</taxon>
    </lineage>
</organism>
<keyword evidence="3" id="KW-1185">Reference proteome</keyword>
<name>A0A0L0VZ12_9BASI</name>
<protein>
    <submittedName>
        <fullName evidence="2">Uncharacterized protein</fullName>
    </submittedName>
</protein>